<keyword evidence="1" id="KW-0472">Membrane</keyword>
<keyword evidence="3" id="KW-1185">Reference proteome</keyword>
<evidence type="ECO:0000313" key="3">
    <source>
        <dbReference type="Proteomes" id="UP001500889"/>
    </source>
</evidence>
<dbReference type="AlphaFoldDB" id="A0AAU9FTL3"/>
<accession>A0AAU9FTL3</accession>
<protein>
    <submittedName>
        <fullName evidence="2">Uncharacterized protein</fullName>
    </submittedName>
</protein>
<name>A0AAU9FTL3_DROMD</name>
<feature type="transmembrane region" description="Helical" evidence="1">
    <location>
        <begin position="21"/>
        <end position="41"/>
    </location>
</feature>
<keyword evidence="1" id="KW-0812">Transmembrane</keyword>
<dbReference type="InterPro" id="IPR031754">
    <property type="entry name" value="DUF4736"/>
</dbReference>
<sequence length="209" mass="25534">MVRMRKWCRWAVCLFRQNYATLAKCTILWLLLVGILHYGYVCKNWDLLWWKQQLTGLIVGPMMVLLYIIVLKVSLILLMTLWSYTKKVDKEQQKKEQPISAVKRRYRRFIMMRLLEAVEELLHRPLDDFTRPWRVQRRFLKRRSKFIKEVELFLWSARKLYERTDDQLYLPLHQVLLVDDQREEQLLQLGYGERLTSLKDVDIHRMVYG</sequence>
<evidence type="ECO:0000256" key="1">
    <source>
        <dbReference type="SAM" id="Phobius"/>
    </source>
</evidence>
<feature type="transmembrane region" description="Helical" evidence="1">
    <location>
        <begin position="61"/>
        <end position="84"/>
    </location>
</feature>
<dbReference type="EMBL" id="AP029265">
    <property type="protein sequence ID" value="BFF98645.1"/>
    <property type="molecule type" value="Genomic_DNA"/>
</dbReference>
<gene>
    <name evidence="2" type="ORF">DMAD_06744</name>
</gene>
<organism evidence="2 3">
    <name type="scientific">Drosophila madeirensis</name>
    <name type="common">Fruit fly</name>
    <dbReference type="NCBI Taxonomy" id="30013"/>
    <lineage>
        <taxon>Eukaryota</taxon>
        <taxon>Metazoa</taxon>
        <taxon>Ecdysozoa</taxon>
        <taxon>Arthropoda</taxon>
        <taxon>Hexapoda</taxon>
        <taxon>Insecta</taxon>
        <taxon>Pterygota</taxon>
        <taxon>Neoptera</taxon>
        <taxon>Endopterygota</taxon>
        <taxon>Diptera</taxon>
        <taxon>Brachycera</taxon>
        <taxon>Muscomorpha</taxon>
        <taxon>Ephydroidea</taxon>
        <taxon>Drosophilidae</taxon>
        <taxon>Drosophila</taxon>
        <taxon>Sophophora</taxon>
    </lineage>
</organism>
<proteinExistence type="predicted"/>
<dbReference type="Proteomes" id="UP001500889">
    <property type="component" value="Chromosome J"/>
</dbReference>
<evidence type="ECO:0000313" key="2">
    <source>
        <dbReference type="EMBL" id="BFF98645.1"/>
    </source>
</evidence>
<dbReference type="Pfam" id="PF15883">
    <property type="entry name" value="DUF4736"/>
    <property type="match status" value="1"/>
</dbReference>
<keyword evidence="1" id="KW-1133">Transmembrane helix</keyword>
<reference evidence="2 3" key="1">
    <citation type="submission" date="2024-02" db="EMBL/GenBank/DDBJ databases">
        <title>A chromosome-level genome assembly of Drosophila madeirensis, a fruit fly species endemic to Madeira island.</title>
        <authorList>
            <person name="Tomihara K."/>
            <person name="Llopart A."/>
            <person name="Yamamoto D."/>
        </authorList>
    </citation>
    <scope>NUCLEOTIDE SEQUENCE [LARGE SCALE GENOMIC DNA]</scope>
    <source>
        <strain evidence="2 3">RF1</strain>
    </source>
</reference>